<organism evidence="1">
    <name type="scientific">Anopheles atroparvus</name>
    <name type="common">European mosquito</name>
    <dbReference type="NCBI Taxonomy" id="41427"/>
    <lineage>
        <taxon>Eukaryota</taxon>
        <taxon>Metazoa</taxon>
        <taxon>Ecdysozoa</taxon>
        <taxon>Arthropoda</taxon>
        <taxon>Hexapoda</taxon>
        <taxon>Insecta</taxon>
        <taxon>Pterygota</taxon>
        <taxon>Neoptera</taxon>
        <taxon>Endopterygota</taxon>
        <taxon>Diptera</taxon>
        <taxon>Nematocera</taxon>
        <taxon>Culicoidea</taxon>
        <taxon>Culicidae</taxon>
        <taxon>Anophelinae</taxon>
        <taxon>Anopheles</taxon>
    </lineage>
</organism>
<proteinExistence type="predicted"/>
<evidence type="ECO:0000313" key="1">
    <source>
        <dbReference type="EnsemblMetazoa" id="AATE011935-PA.1"/>
    </source>
</evidence>
<reference evidence="2" key="1">
    <citation type="submission" date="2021-09" db="EMBL/GenBank/DDBJ databases">
        <authorList>
            <consortium name="Infravec"/>
            <person name="Campbell I L."/>
            <person name="Maslen G."/>
            <person name="Yates A."/>
        </authorList>
    </citation>
    <scope>NUCLEOTIDE SEQUENCE [LARGE SCALE GENOMIC DNA]</scope>
    <source>
        <strain evidence="2">Infravec2 EBRE</strain>
    </source>
</reference>
<dbReference type="VEuPathDB" id="VectorBase:AATE011935"/>
<dbReference type="EnsemblMetazoa" id="ENSAATROPT012814">
    <property type="protein sequence ID" value="ENSAATROPP011631"/>
    <property type="gene ID" value="ENSAATROPG010439"/>
</dbReference>
<dbReference type="Proteomes" id="UP000075880">
    <property type="component" value="Unassembled WGS sequence"/>
</dbReference>
<sequence>MNPQDFDIIGKHVYENVHHINHILGKAKFSSKFSSNDANADLPGVLLALAKEEELRFSKDANLLDPRPCEEEIDTLFETIRSNSTTASKVPQRQGSFKKTAGIPLQQSRILNETNLVPNGTMISGSCSDLSALGSKASTHSKQPPVDVEALVRRFRETIDSLAKVENRKILSVDLTESRQHFRSEWTSIEKTCRNVEAMLDKCKQQLESNAEGAIKQEPIISSDLIKSLKKLQTNLHYTAYIQKAENLPDLSRTLSKEVFPLSEYLDSIDETIRQKQL</sequence>
<evidence type="ECO:0000313" key="2">
    <source>
        <dbReference type="Proteomes" id="UP000075880"/>
    </source>
</evidence>
<dbReference type="EnsemblMetazoa" id="AATE011935-RA">
    <property type="protein sequence ID" value="AATE011935-PA.1"/>
    <property type="gene ID" value="AATE011935"/>
</dbReference>
<keyword evidence="2" id="KW-1185">Reference proteome</keyword>
<accession>A0A182J5V2</accession>
<name>A0A182J5V2_ANOAO</name>
<reference evidence="1" key="2">
    <citation type="submission" date="2022-08" db="UniProtKB">
        <authorList>
            <consortium name="EnsemblMetazoa"/>
        </authorList>
    </citation>
    <scope>IDENTIFICATION</scope>
    <source>
        <strain evidence="1">EBRO</strain>
    </source>
</reference>
<protein>
    <submittedName>
        <fullName evidence="1">Uncharacterized protein</fullName>
    </submittedName>
</protein>
<dbReference type="AlphaFoldDB" id="A0A182J5V2"/>
<dbReference type="OrthoDB" id="7759661at2759"/>